<dbReference type="InterPro" id="IPR042039">
    <property type="entry name" value="HscA_NBD"/>
</dbReference>
<dbReference type="GO" id="GO:0051082">
    <property type="term" value="F:unfolded protein binding"/>
    <property type="evidence" value="ECO:0007669"/>
    <property type="project" value="InterPro"/>
</dbReference>
<keyword evidence="3 6" id="KW-0067">ATP-binding</keyword>
<evidence type="ECO:0000256" key="5">
    <source>
        <dbReference type="ARBA" id="ARBA00058767"/>
    </source>
</evidence>
<dbReference type="InterPro" id="IPR029047">
    <property type="entry name" value="HSP70_peptide-bd_sf"/>
</dbReference>
<dbReference type="OrthoDB" id="9766019at2"/>
<dbReference type="SUPFAM" id="SSF53067">
    <property type="entry name" value="Actin-like ATPase domain"/>
    <property type="match status" value="2"/>
</dbReference>
<evidence type="ECO:0000256" key="4">
    <source>
        <dbReference type="ARBA" id="ARBA00023186"/>
    </source>
</evidence>
<accession>A0A1M7YZP9</accession>
<dbReference type="InterPro" id="IPR043129">
    <property type="entry name" value="ATPase_NBD"/>
</dbReference>
<evidence type="ECO:0000313" key="9">
    <source>
        <dbReference type="Proteomes" id="UP000184600"/>
    </source>
</evidence>
<dbReference type="AlphaFoldDB" id="A0A1M7YZP9"/>
<dbReference type="InterPro" id="IPR029048">
    <property type="entry name" value="HSP70_C_sf"/>
</dbReference>
<dbReference type="GO" id="GO:0016887">
    <property type="term" value="F:ATP hydrolysis activity"/>
    <property type="evidence" value="ECO:0007669"/>
    <property type="project" value="UniProtKB-UniRule"/>
</dbReference>
<evidence type="ECO:0000256" key="6">
    <source>
        <dbReference type="HAMAP-Rule" id="MF_00679"/>
    </source>
</evidence>
<dbReference type="FunFam" id="2.60.34.10:FF:000005">
    <property type="entry name" value="Chaperone protein HscA homolog"/>
    <property type="match status" value="1"/>
</dbReference>
<sequence>MPLLQIAEPGQSAAPHQHKLAAGIDLGTTNSLVASVRSGSATTLADDSGSMIVPSVVHYGQEDIIVGASAHNKAQQDPVNTIISVKRLIGRSLNDVQSRYPKLPYRLKPSENGLPVFQTAQGDKNPIQVSADILRVLSQRAENTLGGELAGVVITVPAYFDDAQRTGTKEAARLAGVHVLRLLNEPTAAAIAYGLDSGQEGIIAVYDLGGGTFDISVLRLSKGVFEVLATGGDSALGGDDFDHLLADYLHSLMERSSPLTAEEYRTLLDAATQAKIALSDSDSTEVSVLGWQGKIDRETLDDLIRPLVKRTLMSCKRAMKDAQVDTSEVNEVVMVGGSTRTPFVRDMVGDFFGRKPLTSINPDEVVAIGAAIQADILAGNKPDSEMLLLDVIPLSLGIETMGGLVEKIIPRNTTIPVARAQEFTTFKDGQTAMMIHTVQGEREMVDDCRSLARFSLKGIPPMAAGAAHIRVTYQVDADGLLSVTAMEKSTGVQAEIQVKPSYGLSENEIADMLKDSMNHAEEDMKVRMLMEQRVEADRVIEGLISAMQADGDELLSEPERRELLGAIEKLIELRNSDDASDIEQGIKDVDSVSQEFASRRMDKSIREALAGQSVNDID</sequence>
<dbReference type="GO" id="GO:0005524">
    <property type="term" value="F:ATP binding"/>
    <property type="evidence" value="ECO:0007669"/>
    <property type="project" value="UniProtKB-KW"/>
</dbReference>
<dbReference type="InterPro" id="IPR013126">
    <property type="entry name" value="Hsp_70_fam"/>
</dbReference>
<dbReference type="STRING" id="1117707.VQ7734_03870"/>
<gene>
    <name evidence="6 8" type="primary">hscA</name>
    <name evidence="8" type="ORF">VQ7734_03870</name>
</gene>
<dbReference type="FunFam" id="3.30.420.40:FF:000046">
    <property type="entry name" value="Chaperone protein HscA"/>
    <property type="match status" value="1"/>
</dbReference>
<dbReference type="CDD" id="cd10236">
    <property type="entry name" value="ASKHA_NBD_HSP70_HscA"/>
    <property type="match status" value="1"/>
</dbReference>
<dbReference type="HAMAP" id="MF_00679">
    <property type="entry name" value="HscA"/>
    <property type="match status" value="1"/>
</dbReference>
<evidence type="ECO:0000256" key="2">
    <source>
        <dbReference type="ARBA" id="ARBA00022741"/>
    </source>
</evidence>
<comment type="similarity">
    <text evidence="1 6 7">Belongs to the heat shock protein 70 family.</text>
</comment>
<dbReference type="SUPFAM" id="SSF100920">
    <property type="entry name" value="Heat shock protein 70kD (HSP70), peptide-binding domain"/>
    <property type="match status" value="1"/>
</dbReference>
<keyword evidence="2 6" id="KW-0547">Nucleotide-binding</keyword>
<dbReference type="EMBL" id="FRFG01000054">
    <property type="protein sequence ID" value="SHO58100.1"/>
    <property type="molecule type" value="Genomic_DNA"/>
</dbReference>
<comment type="function">
    <text evidence="5">Probable chaperone. Has a low intrinsic ATPase activity which is markedly stimulated by HscB.</text>
</comment>
<dbReference type="NCBIfam" id="NF003520">
    <property type="entry name" value="PRK05183.1"/>
    <property type="match status" value="1"/>
</dbReference>
<dbReference type="Gene3D" id="3.90.640.10">
    <property type="entry name" value="Actin, Chain A, domain 4"/>
    <property type="match status" value="1"/>
</dbReference>
<dbReference type="GO" id="GO:0016226">
    <property type="term" value="P:iron-sulfur cluster assembly"/>
    <property type="evidence" value="ECO:0007669"/>
    <property type="project" value="InterPro"/>
</dbReference>
<dbReference type="SUPFAM" id="SSF100934">
    <property type="entry name" value="Heat shock protein 70kD (HSP70), C-terminal subdomain"/>
    <property type="match status" value="1"/>
</dbReference>
<dbReference type="Proteomes" id="UP000184600">
    <property type="component" value="Unassembled WGS sequence"/>
</dbReference>
<dbReference type="PANTHER" id="PTHR19375">
    <property type="entry name" value="HEAT SHOCK PROTEIN 70KDA"/>
    <property type="match status" value="1"/>
</dbReference>
<evidence type="ECO:0000313" key="8">
    <source>
        <dbReference type="EMBL" id="SHO58100.1"/>
    </source>
</evidence>
<dbReference type="Gene3D" id="1.20.1270.10">
    <property type="match status" value="1"/>
</dbReference>
<keyword evidence="9" id="KW-1185">Reference proteome</keyword>
<evidence type="ECO:0000256" key="1">
    <source>
        <dbReference type="ARBA" id="ARBA00007381"/>
    </source>
</evidence>
<dbReference type="Gene3D" id="2.60.34.10">
    <property type="entry name" value="Substrate Binding Domain Of DNAk, Chain A, domain 1"/>
    <property type="match status" value="1"/>
</dbReference>
<dbReference type="InterPro" id="IPR010236">
    <property type="entry name" value="ISC_FeS_clus_asmbl_HscA"/>
</dbReference>
<keyword evidence="4 6" id="KW-0143">Chaperone</keyword>
<dbReference type="PROSITE" id="PS00329">
    <property type="entry name" value="HSP70_2"/>
    <property type="match status" value="1"/>
</dbReference>
<dbReference type="NCBIfam" id="TIGR01991">
    <property type="entry name" value="HscA"/>
    <property type="match status" value="1"/>
</dbReference>
<comment type="function">
    <text evidence="6">Chaperone involved in the maturation of iron-sulfur cluster-containing proteins. Has a low intrinsic ATPase activity which is markedly stimulated by HscB.</text>
</comment>
<dbReference type="InterPro" id="IPR018181">
    <property type="entry name" value="Heat_shock_70_CS"/>
</dbReference>
<dbReference type="PROSITE" id="PS00297">
    <property type="entry name" value="HSP70_1"/>
    <property type="match status" value="1"/>
</dbReference>
<protein>
    <recommendedName>
        <fullName evidence="6">Chaperone protein HscA homolog</fullName>
    </recommendedName>
</protein>
<name>A0A1M7YZP9_9VIBR</name>
<dbReference type="Gene3D" id="3.30.420.40">
    <property type="match status" value="2"/>
</dbReference>
<reference evidence="9" key="1">
    <citation type="submission" date="2016-12" db="EMBL/GenBank/DDBJ databases">
        <authorList>
            <person name="Rodrigo-Torres L."/>
            <person name="Arahal R.D."/>
            <person name="Lucena T."/>
        </authorList>
    </citation>
    <scope>NUCLEOTIDE SEQUENCE [LARGE SCALE GENOMIC DNA]</scope>
</reference>
<dbReference type="RefSeq" id="WP_073585551.1">
    <property type="nucleotide sequence ID" value="NZ_AP024897.1"/>
</dbReference>
<dbReference type="PRINTS" id="PR00301">
    <property type="entry name" value="HEATSHOCK70"/>
</dbReference>
<evidence type="ECO:0000256" key="3">
    <source>
        <dbReference type="ARBA" id="ARBA00022840"/>
    </source>
</evidence>
<evidence type="ECO:0000256" key="7">
    <source>
        <dbReference type="RuleBase" id="RU003322"/>
    </source>
</evidence>
<proteinExistence type="inferred from homology"/>
<dbReference type="Pfam" id="PF00012">
    <property type="entry name" value="HSP70"/>
    <property type="match status" value="1"/>
</dbReference>
<dbReference type="GO" id="GO:0140662">
    <property type="term" value="F:ATP-dependent protein folding chaperone"/>
    <property type="evidence" value="ECO:0007669"/>
    <property type="project" value="InterPro"/>
</dbReference>
<organism evidence="8 9">
    <name type="scientific">Vibrio quintilis</name>
    <dbReference type="NCBI Taxonomy" id="1117707"/>
    <lineage>
        <taxon>Bacteria</taxon>
        <taxon>Pseudomonadati</taxon>
        <taxon>Pseudomonadota</taxon>
        <taxon>Gammaproteobacteria</taxon>
        <taxon>Vibrionales</taxon>
        <taxon>Vibrionaceae</taxon>
        <taxon>Vibrio</taxon>
    </lineage>
</organism>